<dbReference type="EMBL" id="BEGY01000017">
    <property type="protein sequence ID" value="GAX76473.1"/>
    <property type="molecule type" value="Genomic_DNA"/>
</dbReference>
<protein>
    <submittedName>
        <fullName evidence="1">Uncharacterized protein</fullName>
    </submittedName>
</protein>
<dbReference type="AlphaFoldDB" id="A0A250X070"/>
<keyword evidence="2" id="KW-1185">Reference proteome</keyword>
<evidence type="ECO:0000313" key="2">
    <source>
        <dbReference type="Proteomes" id="UP000232323"/>
    </source>
</evidence>
<reference evidence="1 2" key="1">
    <citation type="submission" date="2017-08" db="EMBL/GenBank/DDBJ databases">
        <title>Acidophilic green algal genome provides insights into adaptation to an acidic environment.</title>
        <authorList>
            <person name="Hirooka S."/>
            <person name="Hirose Y."/>
            <person name="Kanesaki Y."/>
            <person name="Higuchi S."/>
            <person name="Fujiwara T."/>
            <person name="Onuma R."/>
            <person name="Era A."/>
            <person name="Ohbayashi R."/>
            <person name="Uzuka A."/>
            <person name="Nozaki H."/>
            <person name="Yoshikawa H."/>
            <person name="Miyagishima S.Y."/>
        </authorList>
    </citation>
    <scope>NUCLEOTIDE SEQUENCE [LARGE SCALE GENOMIC DNA]</scope>
    <source>
        <strain evidence="1 2">NIES-2499</strain>
    </source>
</reference>
<evidence type="ECO:0000313" key="1">
    <source>
        <dbReference type="EMBL" id="GAX76473.1"/>
    </source>
</evidence>
<sequence length="415" mass="46603">MILREIFKHALVICANRCNAGSPRVCGSNINECFTGSRRFSKLLNYRPKKRIYNSLPAWVKRLYPPISIKKGVLNCEKKMPVSFNQIPPFPGFENIDLDAVQAAELASEFKLSKLAVDSVRHAMLQGSVPADIAMLRQRISEHALLQMQFRDFSLEAQMCHDPEILNFDGVSVRNAMQRFMDRNSELPPVAQLMPHLGSLLVCHDQAVAKKLQTLNRTCNLYLGTAFPFGALSSSNKSIVAMTEHQIEEAVSSLPLVLGKERAASIIHKDLKVLVLPPQLIERMVKLLQTRLELPALAEAQDLVLQRPGLLHTTLYDMRKRFFYLLGDKKFDKKPPNKDMVGNDRTMKDIKRDIIRKDPIYLTLTQHSDAVKALKAAVLAAVEPSHHQGGDVLKTEQRPEIEVDANVIASISTIS</sequence>
<accession>A0A250X070</accession>
<dbReference type="Proteomes" id="UP000232323">
    <property type="component" value="Unassembled WGS sequence"/>
</dbReference>
<gene>
    <name evidence="1" type="ORF">CEUSTIGMA_g3918.t1</name>
</gene>
<name>A0A250X070_9CHLO</name>
<proteinExistence type="predicted"/>
<comment type="caution">
    <text evidence="1">The sequence shown here is derived from an EMBL/GenBank/DDBJ whole genome shotgun (WGS) entry which is preliminary data.</text>
</comment>
<organism evidence="1 2">
    <name type="scientific">Chlamydomonas eustigma</name>
    <dbReference type="NCBI Taxonomy" id="1157962"/>
    <lineage>
        <taxon>Eukaryota</taxon>
        <taxon>Viridiplantae</taxon>
        <taxon>Chlorophyta</taxon>
        <taxon>core chlorophytes</taxon>
        <taxon>Chlorophyceae</taxon>
        <taxon>CS clade</taxon>
        <taxon>Chlamydomonadales</taxon>
        <taxon>Chlamydomonadaceae</taxon>
        <taxon>Chlamydomonas</taxon>
    </lineage>
</organism>